<name>W2HSP5_PHYNI</name>
<gene>
    <name evidence="2" type="ORF">L916_21836</name>
</gene>
<dbReference type="Proteomes" id="UP000053864">
    <property type="component" value="Unassembled WGS sequence"/>
</dbReference>
<evidence type="ECO:0000313" key="2">
    <source>
        <dbReference type="EMBL" id="ETL24153.1"/>
    </source>
</evidence>
<dbReference type="AlphaFoldDB" id="W2HSP5"/>
<feature type="region of interest" description="Disordered" evidence="1">
    <location>
        <begin position="1"/>
        <end position="27"/>
    </location>
</feature>
<sequence>MLRHAIAVPGPNKHLQKPGNPNDSSRYCVNRGARSLC</sequence>
<accession>W2HSP5</accession>
<evidence type="ECO:0000256" key="1">
    <source>
        <dbReference type="SAM" id="MobiDB-lite"/>
    </source>
</evidence>
<proteinExistence type="predicted"/>
<organism evidence="2">
    <name type="scientific">Phytophthora nicotianae</name>
    <name type="common">Potato buckeye rot agent</name>
    <name type="synonym">Phytophthora parasitica</name>
    <dbReference type="NCBI Taxonomy" id="4792"/>
    <lineage>
        <taxon>Eukaryota</taxon>
        <taxon>Sar</taxon>
        <taxon>Stramenopiles</taxon>
        <taxon>Oomycota</taxon>
        <taxon>Peronosporomycetes</taxon>
        <taxon>Peronosporales</taxon>
        <taxon>Peronosporaceae</taxon>
        <taxon>Phytophthora</taxon>
    </lineage>
</organism>
<protein>
    <submittedName>
        <fullName evidence="2">Uncharacterized protein</fullName>
    </submittedName>
</protein>
<reference evidence="2" key="1">
    <citation type="submission" date="2013-11" db="EMBL/GenBank/DDBJ databases">
        <title>The Genome Sequence of Phytophthora parasitica CJ05E6.</title>
        <authorList>
            <consortium name="The Broad Institute Genomics Platform"/>
            <person name="Russ C."/>
            <person name="Tyler B."/>
            <person name="Panabieres F."/>
            <person name="Shan W."/>
            <person name="Tripathy S."/>
            <person name="Grunwald N."/>
            <person name="Machado M."/>
            <person name="Johnson C.S."/>
            <person name="Arredondo F."/>
            <person name="Hong C."/>
            <person name="Coffey M."/>
            <person name="Young S.K."/>
            <person name="Zeng Q."/>
            <person name="Gargeya S."/>
            <person name="Fitzgerald M."/>
            <person name="Abouelleil A."/>
            <person name="Alvarado L."/>
            <person name="Chapman S.B."/>
            <person name="Gainer-Dewar J."/>
            <person name="Goldberg J."/>
            <person name="Griggs A."/>
            <person name="Gujja S."/>
            <person name="Hansen M."/>
            <person name="Howarth C."/>
            <person name="Imamovic A."/>
            <person name="Ireland A."/>
            <person name="Larimer J."/>
            <person name="McCowan C."/>
            <person name="Murphy C."/>
            <person name="Pearson M."/>
            <person name="Poon T.W."/>
            <person name="Priest M."/>
            <person name="Roberts A."/>
            <person name="Saif S."/>
            <person name="Shea T."/>
            <person name="Sykes S."/>
            <person name="Wortman J."/>
            <person name="Nusbaum C."/>
            <person name="Birren B."/>
        </authorList>
    </citation>
    <scope>NUCLEOTIDE SEQUENCE [LARGE SCALE GENOMIC DNA]</scope>
    <source>
        <strain evidence="2">CJ05E6</strain>
    </source>
</reference>
<dbReference type="EMBL" id="KI677056">
    <property type="protein sequence ID" value="ETL24153.1"/>
    <property type="molecule type" value="Genomic_DNA"/>
</dbReference>